<evidence type="ECO:0000256" key="1">
    <source>
        <dbReference type="ARBA" id="ARBA00004123"/>
    </source>
</evidence>
<dbReference type="EMBL" id="RSCE01000001">
    <property type="protein sequence ID" value="RSH87784.1"/>
    <property type="molecule type" value="Genomic_DNA"/>
</dbReference>
<dbReference type="GO" id="GO:0005634">
    <property type="term" value="C:nucleus"/>
    <property type="evidence" value="ECO:0007669"/>
    <property type="project" value="UniProtKB-SubCell"/>
</dbReference>
<dbReference type="GO" id="GO:0006383">
    <property type="term" value="P:transcription by RNA polymerase III"/>
    <property type="evidence" value="ECO:0007669"/>
    <property type="project" value="TreeGrafter"/>
</dbReference>
<dbReference type="SMART" id="SM00320">
    <property type="entry name" value="WD40"/>
    <property type="match status" value="2"/>
</dbReference>
<feature type="compositionally biased region" description="Basic residues" evidence="4">
    <location>
        <begin position="715"/>
        <end position="724"/>
    </location>
</feature>
<dbReference type="GO" id="GO:0000127">
    <property type="term" value="C:transcription factor TFIIIC complex"/>
    <property type="evidence" value="ECO:0007669"/>
    <property type="project" value="TreeGrafter"/>
</dbReference>
<name>A0A427Y9W7_9TREE</name>
<dbReference type="InterPro" id="IPR001680">
    <property type="entry name" value="WD40_rpt"/>
</dbReference>
<dbReference type="SUPFAM" id="SSF50978">
    <property type="entry name" value="WD40 repeat-like"/>
    <property type="match status" value="1"/>
</dbReference>
<evidence type="ECO:0000313" key="5">
    <source>
        <dbReference type="EMBL" id="RSH87784.1"/>
    </source>
</evidence>
<accession>A0A427Y9W7</accession>
<keyword evidence="2" id="KW-0804">Transcription</keyword>
<dbReference type="InterPro" id="IPR015943">
    <property type="entry name" value="WD40/YVTN_repeat-like_dom_sf"/>
</dbReference>
<feature type="compositionally biased region" description="Polar residues" evidence="4">
    <location>
        <begin position="125"/>
        <end position="135"/>
    </location>
</feature>
<protein>
    <submittedName>
        <fullName evidence="5">Uncharacterized protein</fullName>
    </submittedName>
</protein>
<dbReference type="AlphaFoldDB" id="A0A427Y9W7"/>
<feature type="compositionally biased region" description="Polar residues" evidence="4">
    <location>
        <begin position="13"/>
        <end position="25"/>
    </location>
</feature>
<evidence type="ECO:0000256" key="4">
    <source>
        <dbReference type="SAM" id="MobiDB-lite"/>
    </source>
</evidence>
<dbReference type="Proteomes" id="UP000279236">
    <property type="component" value="Unassembled WGS sequence"/>
</dbReference>
<feature type="region of interest" description="Disordered" evidence="4">
    <location>
        <begin position="1"/>
        <end position="135"/>
    </location>
</feature>
<feature type="compositionally biased region" description="Acidic residues" evidence="4">
    <location>
        <begin position="37"/>
        <end position="81"/>
    </location>
</feature>
<feature type="region of interest" description="Disordered" evidence="4">
    <location>
        <begin position="709"/>
        <end position="733"/>
    </location>
</feature>
<reference evidence="5 6" key="1">
    <citation type="submission" date="2018-11" db="EMBL/GenBank/DDBJ databases">
        <title>Genome sequence of Apiotrichum porosum DSM 27194.</title>
        <authorList>
            <person name="Aliyu H."/>
            <person name="Gorte O."/>
            <person name="Ochsenreither K."/>
        </authorList>
    </citation>
    <scope>NUCLEOTIDE SEQUENCE [LARGE SCALE GENOMIC DNA]</scope>
    <source>
        <strain evidence="5 6">DSM 27194</strain>
    </source>
</reference>
<dbReference type="Gene3D" id="2.130.10.10">
    <property type="entry name" value="YVTN repeat-like/Quinoprotein amine dehydrogenase"/>
    <property type="match status" value="1"/>
</dbReference>
<dbReference type="InterPro" id="IPR052416">
    <property type="entry name" value="GTF3C_component"/>
</dbReference>
<dbReference type="PANTHER" id="PTHR15052:SF2">
    <property type="entry name" value="GENERAL TRANSCRIPTION FACTOR 3C POLYPEPTIDE 2"/>
    <property type="match status" value="1"/>
</dbReference>
<comment type="subcellular location">
    <subcellularLocation>
        <location evidence="1">Nucleus</location>
    </subcellularLocation>
</comment>
<dbReference type="RefSeq" id="XP_028479992.1">
    <property type="nucleotide sequence ID" value="XM_028616135.1"/>
</dbReference>
<keyword evidence="3" id="KW-0539">Nucleus</keyword>
<feature type="compositionally biased region" description="Low complexity" evidence="4">
    <location>
        <begin position="94"/>
        <end position="107"/>
    </location>
</feature>
<evidence type="ECO:0000313" key="6">
    <source>
        <dbReference type="Proteomes" id="UP000279236"/>
    </source>
</evidence>
<comment type="caution">
    <text evidence="5">The sequence shown here is derived from an EMBL/GenBank/DDBJ whole genome shotgun (WGS) entry which is preliminary data.</text>
</comment>
<keyword evidence="6" id="KW-1185">Reference proteome</keyword>
<dbReference type="STRING" id="105984.A0A427Y9W7"/>
<dbReference type="InterPro" id="IPR036322">
    <property type="entry name" value="WD40_repeat_dom_sf"/>
</dbReference>
<sequence>MATPLRRSARARPQSTQKTSRQPTPDSDESEIRVPDDSDSEDEYVDDGAEAEVEEDEGMEVDEPEPEPESEDDEEEEDWADEEKPKRGKGSNVTPRTPKTPKTQRTPRGVRRANLTPRTDAGRRSTATALSNSTLNAYPPAYRDLLLQSANSLTRKDGGERPPPPTLKAPIFPLGVVTPFSTHLASMPRREQVATFKITPDDSPHKESRRDRMREKAKRVAVIPPWQAWEGEGWWPEMCAGEAGEGKGKGKASSVAGPVEGWQWRSDVRLGLDGVGRDAAKNVIPASEGRKYVPSAGPVHLNIASLKSEKTVELKQFDTTPIDAFISTGFIVAAGAPVWGLDWCPYPDRLAIEHGGEQYVALSTIPEDIQPAIGARCSPDAPGSIQIWSVLGPEAGASSRPEGNTACEIVLCLSGGPALDIRWMPLGAWDEIGGDGVPKIGILAAVQLDGSLAFYAVPHPRVLRDKVTEPGPTYLRAEPLLKLSIADAACTCIQWLSGHRIVTGLANGHIVVWDIVDALISPPSEPPLPSIYATVALSAIRSLSTGRCPPTDADGDLDYSGEALYVAFGAMDGTTGVLDMRDPSNVVELNRSRLPCMATAWSHHVGVPLYADVDYMVIMAQTRANLGPATYYLTPHRGPVWEISTSDYHTMVASAASDGSVLVSNCGTGFYRRKQGGMLFQRLYELDYDEHTHQYRMTDNYRAEASGLEEATSKATHKNSRTKGNRAEAMAPTTGDAAVVKSGAWSKRVAAHRVAWQSGAGMARAGWIASGGWSGIVRVEQLVGKWLPQPK</sequence>
<gene>
    <name evidence="5" type="ORF">EHS24_000301</name>
</gene>
<dbReference type="GeneID" id="39584844"/>
<proteinExistence type="predicted"/>
<dbReference type="PANTHER" id="PTHR15052">
    <property type="entry name" value="RNA POLYMERASE III TRANSCRIPTION INITIATION FACTOR COMPLEX SUBUNIT"/>
    <property type="match status" value="1"/>
</dbReference>
<evidence type="ECO:0000256" key="2">
    <source>
        <dbReference type="ARBA" id="ARBA00023163"/>
    </source>
</evidence>
<evidence type="ECO:0000256" key="3">
    <source>
        <dbReference type="ARBA" id="ARBA00023242"/>
    </source>
</evidence>
<organism evidence="5 6">
    <name type="scientific">Apiotrichum porosum</name>
    <dbReference type="NCBI Taxonomy" id="105984"/>
    <lineage>
        <taxon>Eukaryota</taxon>
        <taxon>Fungi</taxon>
        <taxon>Dikarya</taxon>
        <taxon>Basidiomycota</taxon>
        <taxon>Agaricomycotina</taxon>
        <taxon>Tremellomycetes</taxon>
        <taxon>Trichosporonales</taxon>
        <taxon>Trichosporonaceae</taxon>
        <taxon>Apiotrichum</taxon>
    </lineage>
</organism>
<dbReference type="OrthoDB" id="4703at2759"/>